<protein>
    <recommendedName>
        <fullName evidence="5">ATPase dynein-related AAA domain-containing protein</fullName>
    </recommendedName>
</protein>
<dbReference type="CDD" id="cd00009">
    <property type="entry name" value="AAA"/>
    <property type="match status" value="1"/>
</dbReference>
<gene>
    <name evidence="3" type="ORF">A3A34_03600</name>
</gene>
<dbReference type="AlphaFoldDB" id="A0A1F6EMK9"/>
<dbReference type="InterPro" id="IPR041628">
    <property type="entry name" value="ChlI/MoxR_AAA_lid"/>
</dbReference>
<proteinExistence type="predicted"/>
<accession>A0A1F6EMK9</accession>
<dbReference type="Gene3D" id="3.40.50.300">
    <property type="entry name" value="P-loop containing nucleotide triphosphate hydrolases"/>
    <property type="match status" value="1"/>
</dbReference>
<dbReference type="InterPro" id="IPR011703">
    <property type="entry name" value="ATPase_AAA-3"/>
</dbReference>
<dbReference type="SUPFAM" id="SSF52540">
    <property type="entry name" value="P-loop containing nucleoside triphosphate hydrolases"/>
    <property type="match status" value="1"/>
</dbReference>
<dbReference type="Gene3D" id="1.10.8.80">
    <property type="entry name" value="Magnesium chelatase subunit I, C-Terminal domain"/>
    <property type="match status" value="1"/>
</dbReference>
<dbReference type="GO" id="GO:0016887">
    <property type="term" value="F:ATP hydrolysis activity"/>
    <property type="evidence" value="ECO:0007669"/>
    <property type="project" value="InterPro"/>
</dbReference>
<evidence type="ECO:0000259" key="1">
    <source>
        <dbReference type="Pfam" id="PF07726"/>
    </source>
</evidence>
<dbReference type="EMBL" id="MFLU01000011">
    <property type="protein sequence ID" value="OGG74878.1"/>
    <property type="molecule type" value="Genomic_DNA"/>
</dbReference>
<dbReference type="GO" id="GO:0005524">
    <property type="term" value="F:ATP binding"/>
    <property type="evidence" value="ECO:0007669"/>
    <property type="project" value="InterPro"/>
</dbReference>
<dbReference type="InterPro" id="IPR050764">
    <property type="entry name" value="CbbQ/NirQ/NorQ/GpvN"/>
</dbReference>
<evidence type="ECO:0000313" key="3">
    <source>
        <dbReference type="EMBL" id="OGG74878.1"/>
    </source>
</evidence>
<dbReference type="Proteomes" id="UP000178587">
    <property type="component" value="Unassembled WGS sequence"/>
</dbReference>
<dbReference type="Pfam" id="PF17863">
    <property type="entry name" value="AAA_lid_2"/>
    <property type="match status" value="1"/>
</dbReference>
<organism evidence="3 4">
    <name type="scientific">Candidatus Kaiserbacteria bacterium RIFCSPLOWO2_01_FULL_50_24</name>
    <dbReference type="NCBI Taxonomy" id="1798507"/>
    <lineage>
        <taxon>Bacteria</taxon>
        <taxon>Candidatus Kaiseribacteriota</taxon>
    </lineage>
</organism>
<feature type="domain" description="ChlI/MoxR AAA lid" evidence="2">
    <location>
        <begin position="326"/>
        <end position="371"/>
    </location>
</feature>
<name>A0A1F6EMK9_9BACT</name>
<feature type="domain" description="ATPase AAA-3" evidence="1">
    <location>
        <begin position="99"/>
        <end position="230"/>
    </location>
</feature>
<dbReference type="InterPro" id="IPR027417">
    <property type="entry name" value="P-loop_NTPase"/>
</dbReference>
<evidence type="ECO:0000313" key="4">
    <source>
        <dbReference type="Proteomes" id="UP000178587"/>
    </source>
</evidence>
<comment type="caution">
    <text evidence="3">The sequence shown here is derived from an EMBL/GenBank/DDBJ whole genome shotgun (WGS) entry which is preliminary data.</text>
</comment>
<dbReference type="STRING" id="1798507.A3A34_03600"/>
<dbReference type="PANTHER" id="PTHR42759:SF1">
    <property type="entry name" value="MAGNESIUM-CHELATASE SUBUNIT CHLD"/>
    <property type="match status" value="1"/>
</dbReference>
<evidence type="ECO:0008006" key="5">
    <source>
        <dbReference type="Google" id="ProtNLM"/>
    </source>
</evidence>
<dbReference type="PANTHER" id="PTHR42759">
    <property type="entry name" value="MOXR FAMILY PROTEIN"/>
    <property type="match status" value="1"/>
</dbReference>
<evidence type="ECO:0000259" key="2">
    <source>
        <dbReference type="Pfam" id="PF17863"/>
    </source>
</evidence>
<sequence>MTKQTRGGIPPPKTKNRLITREEAERFLPRQYADRMDSYFPKGGVTCGEEHLQYVLGVAYPILREYRDVVVGQSGPSMYTLLGDFAIGDRDLDHSGPGHVHFVGLPGTGKSLLGKVPEKVVGASFKRIQGTIDLLPADIIGTNILQVNEKRERYFKFIHGPIFSEKLLFDEISRVSARSLSSVLQVMSEGAVTAYGVTHPNNPHIIATSNPDESAGVQKMPDALEDRFMFEVHAEPFTEEQFAELQVRAEAFDKRKFEPVADYSYVIKARLFFGESVHVSDEITDFIGALAVALNRIDHGGLLARLRLRLQFSDDESIVRSDRMILSGRGILHLRGAARSLAAMRYRNYVTLDDVRKVLREVIRHRTHCTSHALNAHDMVRGELIEKFGRSGKTAMEGYLLREIIDIAWNSVEISGR</sequence>
<dbReference type="Pfam" id="PF07726">
    <property type="entry name" value="AAA_3"/>
    <property type="match status" value="1"/>
</dbReference>
<reference evidence="3 4" key="1">
    <citation type="journal article" date="2016" name="Nat. Commun.">
        <title>Thousands of microbial genomes shed light on interconnected biogeochemical processes in an aquifer system.</title>
        <authorList>
            <person name="Anantharaman K."/>
            <person name="Brown C.T."/>
            <person name="Hug L.A."/>
            <person name="Sharon I."/>
            <person name="Castelle C.J."/>
            <person name="Probst A.J."/>
            <person name="Thomas B.C."/>
            <person name="Singh A."/>
            <person name="Wilkins M.J."/>
            <person name="Karaoz U."/>
            <person name="Brodie E.L."/>
            <person name="Williams K.H."/>
            <person name="Hubbard S.S."/>
            <person name="Banfield J.F."/>
        </authorList>
    </citation>
    <scope>NUCLEOTIDE SEQUENCE [LARGE SCALE GENOMIC DNA]</scope>
</reference>